<dbReference type="RefSeq" id="WP_133355664.1">
    <property type="nucleotide sequence ID" value="NZ_SMZJ02000002.1"/>
</dbReference>
<evidence type="ECO:0000256" key="1">
    <source>
        <dbReference type="SAM" id="SignalP"/>
    </source>
</evidence>
<dbReference type="OrthoDB" id="9782650at2"/>
<dbReference type="EMBL" id="SMZJ02000002">
    <property type="protein sequence ID" value="TWO34012.1"/>
    <property type="molecule type" value="Genomic_DNA"/>
</dbReference>
<dbReference type="AlphaFoldDB" id="A0A562YGS2"/>
<proteinExistence type="predicted"/>
<feature type="signal peptide" evidence="1">
    <location>
        <begin position="1"/>
        <end position="20"/>
    </location>
</feature>
<reference evidence="2 3" key="1">
    <citation type="submission" date="2019-03" db="EMBL/GenBank/DDBJ databases">
        <authorList>
            <person name="Zhong Y.L."/>
        </authorList>
    </citation>
    <scope>NUCLEOTIDE SEQUENCE [LARGE SCALE GENOMIC DNA]</scope>
    <source>
        <strain evidence="2 3">W255</strain>
    </source>
</reference>
<name>A0A562YGS2_9FLAO</name>
<protein>
    <submittedName>
        <fullName evidence="2">Transporter</fullName>
    </submittedName>
</protein>
<gene>
    <name evidence="2" type="ORF">E1J38_004335</name>
</gene>
<organism evidence="2 3">
    <name type="scientific">Seonamhaeicola sediminis</name>
    <dbReference type="NCBI Taxonomy" id="2528206"/>
    <lineage>
        <taxon>Bacteria</taxon>
        <taxon>Pseudomonadati</taxon>
        <taxon>Bacteroidota</taxon>
        <taxon>Flavobacteriia</taxon>
        <taxon>Flavobacteriales</taxon>
        <taxon>Flavobacteriaceae</taxon>
    </lineage>
</organism>
<accession>A0A562YGS2</accession>
<reference evidence="2 3" key="2">
    <citation type="submission" date="2019-07" db="EMBL/GenBank/DDBJ databases">
        <title>Seonamhaeicola sp. W255 draft genome.</title>
        <authorList>
            <person name="Zhang X.-Y."/>
            <person name="Zhang R."/>
            <person name="Zhong Y.-L."/>
            <person name="Du Z.-J."/>
        </authorList>
    </citation>
    <scope>NUCLEOTIDE SEQUENCE [LARGE SCALE GENOMIC DNA]</scope>
    <source>
        <strain evidence="2 3">W255</strain>
    </source>
</reference>
<keyword evidence="3" id="KW-1185">Reference proteome</keyword>
<evidence type="ECO:0000313" key="3">
    <source>
        <dbReference type="Proteomes" id="UP000295814"/>
    </source>
</evidence>
<dbReference type="Proteomes" id="UP000295814">
    <property type="component" value="Unassembled WGS sequence"/>
</dbReference>
<keyword evidence="1" id="KW-0732">Signal</keyword>
<comment type="caution">
    <text evidence="2">The sequence shown here is derived from an EMBL/GenBank/DDBJ whole genome shotgun (WGS) entry which is preliminary data.</text>
</comment>
<dbReference type="InterPro" id="IPR025737">
    <property type="entry name" value="FApF"/>
</dbReference>
<dbReference type="Pfam" id="PF13557">
    <property type="entry name" value="Phenol_MetA_deg"/>
    <property type="match status" value="1"/>
</dbReference>
<sequence>MKYYLTLIIALICNTTFAQSAWTKKKGEIYSQVAFTTINDYNQIFGNPDYLTERKITDNTFQIYGEYGLTDNTTIIVNLPIKLIKTGSLVNNSTSITNSNSINSLGNIDIGLKHLLLNKKWIISAQINIEANTSTFNNSSGIRTGFNAWSFTPTINIGRSFKNFYAQAFSGVDFRTNNYSTNFRLGGEVGTQPIKRITLIAFTDIVKSFKDGSYIVPATNQQTALYINNQEYVAYGLKIIGELGKNYGINAGFGGAFFGRNVAKSAAITFGVYHSF</sequence>
<evidence type="ECO:0000313" key="2">
    <source>
        <dbReference type="EMBL" id="TWO34012.1"/>
    </source>
</evidence>
<feature type="chain" id="PRO_5022791527" evidence="1">
    <location>
        <begin position="21"/>
        <end position="276"/>
    </location>
</feature>